<keyword evidence="2" id="KW-1185">Reference proteome</keyword>
<gene>
    <name evidence="1" type="ORF">SAMEA44547418_01824</name>
</gene>
<evidence type="ECO:0000313" key="2">
    <source>
        <dbReference type="Proteomes" id="UP000214973"/>
    </source>
</evidence>
<accession>A0A239ZWG4</accession>
<organism evidence="1 2">
    <name type="scientific">Veillonella rodentium</name>
    <dbReference type="NCBI Taxonomy" id="248315"/>
    <lineage>
        <taxon>Bacteria</taxon>
        <taxon>Bacillati</taxon>
        <taxon>Bacillota</taxon>
        <taxon>Negativicutes</taxon>
        <taxon>Veillonellales</taxon>
        <taxon>Veillonellaceae</taxon>
        <taxon>Veillonella</taxon>
    </lineage>
</organism>
<proteinExistence type="predicted"/>
<sequence length="156" mass="17675">MKKIALLGAVALALLFFFGGLRNTFAYVYPKHLNGDPNYILTYGHMNYGTYLDKSSVKVVSESPDRIVYSVETVSGLVLDDGDEWIVPAKDMKPGSMVIMRIYDDPWNVVYTYNQEDQTWKEQDLNNTFGYNQGFLGIVAESWKVLTGGPYPNLIR</sequence>
<dbReference type="AlphaFoldDB" id="A0A239ZWG4"/>
<evidence type="ECO:0000313" key="1">
    <source>
        <dbReference type="EMBL" id="SNV75551.1"/>
    </source>
</evidence>
<dbReference type="RefSeq" id="WP_095066602.1">
    <property type="nucleotide sequence ID" value="NZ_LT906470.1"/>
</dbReference>
<dbReference type="EMBL" id="LT906470">
    <property type="protein sequence ID" value="SNV75551.1"/>
    <property type="molecule type" value="Genomic_DNA"/>
</dbReference>
<protein>
    <submittedName>
        <fullName evidence="1">Uncharacterized protein</fullName>
    </submittedName>
</protein>
<reference evidence="1 2" key="1">
    <citation type="submission" date="2017-06" db="EMBL/GenBank/DDBJ databases">
        <authorList>
            <consortium name="Pathogen Informatics"/>
        </authorList>
    </citation>
    <scope>NUCLEOTIDE SEQUENCE [LARGE SCALE GENOMIC DNA]</scope>
    <source>
        <strain evidence="1 2">NCTC12018</strain>
    </source>
</reference>
<dbReference type="KEGG" id="vrm:44547418_01824"/>
<name>A0A239ZWG4_9FIRM</name>
<dbReference type="Proteomes" id="UP000214973">
    <property type="component" value="Chromosome 1"/>
</dbReference>